<dbReference type="AlphaFoldDB" id="A0A4S2FMK5"/>
<evidence type="ECO:0000313" key="3">
    <source>
        <dbReference type="Proteomes" id="UP000310760"/>
    </source>
</evidence>
<dbReference type="RefSeq" id="WP_135951534.1">
    <property type="nucleotide sequence ID" value="NZ_CAOOJZ010000045.1"/>
</dbReference>
<proteinExistence type="predicted"/>
<keyword evidence="1" id="KW-0732">Signal</keyword>
<name>A0A4S2FMK5_9BACT</name>
<feature type="signal peptide" evidence="1">
    <location>
        <begin position="1"/>
        <end position="22"/>
    </location>
</feature>
<evidence type="ECO:0000256" key="1">
    <source>
        <dbReference type="SAM" id="SignalP"/>
    </source>
</evidence>
<dbReference type="EMBL" id="SRYJ01000020">
    <property type="protein sequence ID" value="TGY70280.1"/>
    <property type="molecule type" value="Genomic_DNA"/>
</dbReference>
<reference evidence="2 3" key="1">
    <citation type="submission" date="2019-04" db="EMBL/GenBank/DDBJ databases">
        <title>Microbes associate with the intestines of laboratory mice.</title>
        <authorList>
            <person name="Navarre W."/>
            <person name="Wong E."/>
            <person name="Huang K."/>
            <person name="Tropini C."/>
            <person name="Ng K."/>
            <person name="Yu B."/>
        </authorList>
    </citation>
    <scope>NUCLEOTIDE SEQUENCE [LARGE SCALE GENOMIC DNA]</scope>
    <source>
        <strain evidence="2 3">NM22_B1</strain>
    </source>
</reference>
<feature type="chain" id="PRO_5020743155" description="DUF4906 domain-containing protein" evidence="1">
    <location>
        <begin position="23"/>
        <end position="678"/>
    </location>
</feature>
<evidence type="ECO:0000313" key="2">
    <source>
        <dbReference type="EMBL" id="TGY70280.1"/>
    </source>
</evidence>
<accession>A0A4S2FMK5</accession>
<sequence>MKKILFGIFVLLLSACSNEEIAESPQLEEGDTVELTMSINVPEASSARSFGEAATITSLYLVVFDKQGYLAESAQATDFNTNGDETTFKVTLHQTTSKRIIHFIANYEIGDLAYGSESEIIGRMTVSGNQDAYWQRVELESGIANDEATTAKMKRVPLLRNFAKITASANLPNFTLEGFAVVNTLSKGTVAPYNTHGGGFANFISGEACLSYDAIAAQGYEGFVPGDATINSELPAEDAFQDTPYYMYERRHPGDNTTTYILLKGKYNKGASTYYKLDMVYKNAGDVLTYYNLLRNFQYAVTINSVTGNGYSTIEEAAAQPANNNFSGSVLTKSLLNISDGKERLIVSFTDTTLVNTDKIILKYKYIPDINSNNANNDAVDLTLVKQGEVIGTVRKLSGQDSQGYSSIEITPNEPGNLTLTQTVTLIGGSLSRDVTFTLRMEQIMEVSCSPTKVAANVGESVDVSIKIPNGLSETLFPLTFLIEAEALSLYPNASEDYMPVKVGASIVPSKNGASSFGFEKELTYDDYKNIPVQNENKEIVCHFLTNKEESGSTVYVHNKYFNLGEASFANDEPVIKNKTVNIKKENLRASNYPGYNTSVSVYTDSNYSNEVASCSFEQKGHSNNKYYQLREDLKFEIPTTVQTLYFRFSSNNYYATASTLVSELESGTQKTLFFRYD</sequence>
<protein>
    <recommendedName>
        <fullName evidence="4">DUF4906 domain-containing protein</fullName>
    </recommendedName>
</protein>
<comment type="caution">
    <text evidence="2">The sequence shown here is derived from an EMBL/GenBank/DDBJ whole genome shotgun (WGS) entry which is preliminary data.</text>
</comment>
<gene>
    <name evidence="2" type="ORF">E5339_10230</name>
</gene>
<organism evidence="2 3">
    <name type="scientific">Phocaeicola sartorii</name>
    <dbReference type="NCBI Taxonomy" id="671267"/>
    <lineage>
        <taxon>Bacteria</taxon>
        <taxon>Pseudomonadati</taxon>
        <taxon>Bacteroidota</taxon>
        <taxon>Bacteroidia</taxon>
        <taxon>Bacteroidales</taxon>
        <taxon>Bacteroidaceae</taxon>
        <taxon>Phocaeicola</taxon>
    </lineage>
</organism>
<dbReference type="PROSITE" id="PS51257">
    <property type="entry name" value="PROKAR_LIPOPROTEIN"/>
    <property type="match status" value="1"/>
</dbReference>
<evidence type="ECO:0008006" key="4">
    <source>
        <dbReference type="Google" id="ProtNLM"/>
    </source>
</evidence>
<dbReference type="Proteomes" id="UP000310760">
    <property type="component" value="Unassembled WGS sequence"/>
</dbReference>